<dbReference type="Pfam" id="PF04474">
    <property type="entry name" value="DUF554"/>
    <property type="match status" value="1"/>
</dbReference>
<dbReference type="AlphaFoldDB" id="A0A7G9B8H7"/>
<organism evidence="2 3">
    <name type="scientific">Oscillibacter hominis</name>
    <dbReference type="NCBI Taxonomy" id="2763056"/>
    <lineage>
        <taxon>Bacteria</taxon>
        <taxon>Bacillati</taxon>
        <taxon>Bacillota</taxon>
        <taxon>Clostridia</taxon>
        <taxon>Eubacteriales</taxon>
        <taxon>Oscillospiraceae</taxon>
        <taxon>Oscillibacter</taxon>
    </lineage>
</organism>
<evidence type="ECO:0000313" key="2">
    <source>
        <dbReference type="EMBL" id="QNL45858.1"/>
    </source>
</evidence>
<evidence type="ECO:0000313" key="3">
    <source>
        <dbReference type="Proteomes" id="UP000515960"/>
    </source>
</evidence>
<dbReference type="EMBL" id="CP060490">
    <property type="protein sequence ID" value="QNL45858.1"/>
    <property type="molecule type" value="Genomic_DNA"/>
</dbReference>
<dbReference type="InterPro" id="IPR007563">
    <property type="entry name" value="DUF554"/>
</dbReference>
<gene>
    <name evidence="2" type="ORF">H8790_07715</name>
</gene>
<feature type="transmembrane region" description="Helical" evidence="1">
    <location>
        <begin position="6"/>
        <end position="25"/>
    </location>
</feature>
<keyword evidence="1" id="KW-0472">Membrane</keyword>
<keyword evidence="1" id="KW-0812">Transmembrane</keyword>
<name>A0A7G9B8H7_9FIRM</name>
<feature type="transmembrane region" description="Helical" evidence="1">
    <location>
        <begin position="226"/>
        <end position="246"/>
    </location>
</feature>
<accession>A0A7G9B8H7</accession>
<dbReference type="PANTHER" id="PTHR36111">
    <property type="entry name" value="INNER MEMBRANE PROTEIN-RELATED"/>
    <property type="match status" value="1"/>
</dbReference>
<keyword evidence="1" id="KW-1133">Transmembrane helix</keyword>
<sequence length="247" mass="25559">MIGSAVNALAIMVGASVGLVLRHLAGLPGEKSASGQLTLGDRLQEIIMKGLSLCVFYIGVDGMLEGENTLVAILSMVIGAVIGELLDLDARMQGLGDWLQKKVSGLLKGSGTVNVSEGFVTSCLLFCVGAMAIVGALEDGLTGDHSTLFAKALLDGVGSILFASSLGVGVVFSAFAVFLYQGTIALLASFLSPLLTAEIITEMTCVGSILIVALSLNMLGLTRIKVMNLVPACLMPILLVNMIHLFS</sequence>
<keyword evidence="3" id="KW-1185">Reference proteome</keyword>
<evidence type="ECO:0000256" key="1">
    <source>
        <dbReference type="SAM" id="Phobius"/>
    </source>
</evidence>
<protein>
    <submittedName>
        <fullName evidence="2">DUF554 domain-containing protein</fullName>
    </submittedName>
</protein>
<dbReference type="KEGG" id="ohi:H8790_07715"/>
<feature type="transmembrane region" description="Helical" evidence="1">
    <location>
        <begin position="187"/>
        <end position="214"/>
    </location>
</feature>
<reference evidence="2 3" key="1">
    <citation type="submission" date="2020-08" db="EMBL/GenBank/DDBJ databases">
        <authorList>
            <person name="Liu C."/>
            <person name="Sun Q."/>
        </authorList>
    </citation>
    <scope>NUCLEOTIDE SEQUENCE [LARGE SCALE GENOMIC DNA]</scope>
    <source>
        <strain evidence="2 3">NSJ-62</strain>
    </source>
</reference>
<dbReference type="Proteomes" id="UP000515960">
    <property type="component" value="Chromosome"/>
</dbReference>
<dbReference type="PANTHER" id="PTHR36111:SF2">
    <property type="entry name" value="INNER MEMBRANE PROTEIN"/>
    <property type="match status" value="1"/>
</dbReference>
<feature type="transmembrane region" description="Helical" evidence="1">
    <location>
        <begin position="157"/>
        <end position="180"/>
    </location>
</feature>
<feature type="transmembrane region" description="Helical" evidence="1">
    <location>
        <begin position="111"/>
        <end position="137"/>
    </location>
</feature>
<proteinExistence type="predicted"/>